<protein>
    <submittedName>
        <fullName evidence="1">Uncharacterized protein</fullName>
    </submittedName>
</protein>
<sequence>MARKLDEKDIDLLKKLAPECIDLECSSSGVNFKSILPPVANHFSKDISDFSHRLEALSEKELEYLLDLIKDGRESLGCLRPDYVMAFQEMVARRAGEEQAGKIIKIYTANDVCE</sequence>
<reference evidence="3" key="2">
    <citation type="submission" date="2017-04" db="EMBL/GenBank/DDBJ databases">
        <authorList>
            <person name="Afonso C.L."/>
            <person name="Miller P.J."/>
            <person name="Scott M.A."/>
            <person name="Spackman E."/>
            <person name="Goraichik I."/>
            <person name="Dimitrov K.M."/>
            <person name="Suarez D.L."/>
            <person name="Swayne D.E."/>
        </authorList>
    </citation>
    <scope>NUCLEOTIDE SEQUENCE [LARGE SCALE GENOMIC DNA]</scope>
    <source>
        <strain evidence="3">FDF-1</strain>
    </source>
</reference>
<evidence type="ECO:0000313" key="2">
    <source>
        <dbReference type="EMBL" id="RNI11311.1"/>
    </source>
</evidence>
<dbReference type="EMBL" id="RJJH01000011">
    <property type="protein sequence ID" value="RNI11311.1"/>
    <property type="molecule type" value="Genomic_DNA"/>
</dbReference>
<keyword evidence="5" id="KW-1185">Reference proteome</keyword>
<dbReference type="EMBL" id="JWTK01000001">
    <property type="protein sequence ID" value="OJH50239.1"/>
    <property type="molecule type" value="Genomic_DNA"/>
</dbReference>
<gene>
    <name evidence="2" type="ORF">EFE41_07110</name>
    <name evidence="1" type="ORF">MPF_0027</name>
    <name evidence="3" type="ORF">SAMN06264941_0027</name>
</gene>
<evidence type="ECO:0000313" key="6">
    <source>
        <dbReference type="Proteomes" id="UP000278252"/>
    </source>
</evidence>
<evidence type="ECO:0000313" key="3">
    <source>
        <dbReference type="EMBL" id="SMH28172.1"/>
    </source>
</evidence>
<dbReference type="AlphaFoldDB" id="A0A1L9C6N8"/>
<proteinExistence type="predicted"/>
<reference evidence="2 6" key="4">
    <citation type="submission" date="2018-10" db="EMBL/GenBank/DDBJ databases">
        <title>Cultivation of a novel Methanohalophilus strain from Kebrit Deep of the Red Sea and a genomic comparison of members of the genus Methanohalophilus.</title>
        <authorList>
            <person name="Guan Y."/>
            <person name="Ngugi D.K."/>
            <person name="Stingl U."/>
        </authorList>
    </citation>
    <scope>NUCLEOTIDE SEQUENCE [LARGE SCALE GENOMIC DNA]</scope>
    <source>
        <strain evidence="2 6">DSM 7471</strain>
    </source>
</reference>
<evidence type="ECO:0000313" key="5">
    <source>
        <dbReference type="Proteomes" id="UP000193969"/>
    </source>
</evidence>
<reference evidence="1 4" key="1">
    <citation type="submission" date="2014-12" db="EMBL/GenBank/DDBJ databases">
        <title>The genome sequence of Methanohalophilus portucalensis strain FDF1.</title>
        <authorList>
            <person name="Lai M.-C."/>
            <person name="Lai S.-J."/>
        </authorList>
    </citation>
    <scope>NUCLEOTIDE SEQUENCE [LARGE SCALE GENOMIC DNA]</scope>
    <source>
        <strain evidence="1 4">FDF-1</strain>
    </source>
</reference>
<accession>A0A1L9C6N8</accession>
<dbReference type="Proteomes" id="UP000193969">
    <property type="component" value="Unassembled WGS sequence"/>
</dbReference>
<dbReference type="OrthoDB" id="146424at2157"/>
<dbReference type="Proteomes" id="UP000185713">
    <property type="component" value="Unassembled WGS sequence"/>
</dbReference>
<organism evidence="1 4">
    <name type="scientific">Methanohalophilus portucalensis FDF-1</name>
    <dbReference type="NCBI Taxonomy" id="523843"/>
    <lineage>
        <taxon>Archaea</taxon>
        <taxon>Methanobacteriati</taxon>
        <taxon>Methanobacteriota</taxon>
        <taxon>Stenosarchaea group</taxon>
        <taxon>Methanomicrobia</taxon>
        <taxon>Methanosarcinales</taxon>
        <taxon>Methanosarcinaceae</taxon>
        <taxon>Methanohalophilus</taxon>
    </lineage>
</organism>
<evidence type="ECO:0000313" key="4">
    <source>
        <dbReference type="Proteomes" id="UP000185713"/>
    </source>
</evidence>
<name>A0A1L9C6N8_9EURY</name>
<dbReference type="RefSeq" id="WP_072357771.1">
    <property type="nucleotide sequence ID" value="NZ_FXBN01000001.1"/>
</dbReference>
<dbReference type="STRING" id="523843.SAMN06264941_0027"/>
<evidence type="ECO:0000313" key="1">
    <source>
        <dbReference type="EMBL" id="OJH50239.1"/>
    </source>
</evidence>
<dbReference type="Proteomes" id="UP000278252">
    <property type="component" value="Unassembled WGS sequence"/>
</dbReference>
<dbReference type="EMBL" id="FXBN01000001">
    <property type="protein sequence ID" value="SMH28172.1"/>
    <property type="molecule type" value="Genomic_DNA"/>
</dbReference>
<reference evidence="5" key="3">
    <citation type="submission" date="2017-04" db="EMBL/GenBank/DDBJ databases">
        <authorList>
            <person name="Varghese N."/>
            <person name="Submissions S."/>
        </authorList>
    </citation>
    <scope>NUCLEOTIDE SEQUENCE [LARGE SCALE GENOMIC DNA]</scope>
    <source>
        <strain evidence="5">FDF-1</strain>
    </source>
</reference>